<name>X1EDN0_9ZZZZ</name>
<dbReference type="EMBL" id="BART01030757">
    <property type="protein sequence ID" value="GAH18440.1"/>
    <property type="molecule type" value="Genomic_DNA"/>
</dbReference>
<sequence>MNTEDTKFNLLAHFKEAGLPLSTTTSRNTWGSNVPIVRLSVNERPVEHFMVDVGDKKNRVEVLSIDENFRQLVLLVKEPKREYTIPRADSEGKIIQIKEHTDPTERRYLMGLDEKHLFISGLPKEDINTVGEAHQALKHGAVVEAEGEGREVKRQGEYFFIPLTEKEEREFLAKVDGDKEIKCKKDKLSRRGQRPHFIKRLIRMRRRRKVYAHGTVTHEQHNPLILNNWHMVYRNRETESPGIGGFVD</sequence>
<reference evidence="1" key="1">
    <citation type="journal article" date="2014" name="Front. Microbiol.">
        <title>High frequency of phylogenetically diverse reductive dehalogenase-homologous genes in deep subseafloor sedimentary metagenomes.</title>
        <authorList>
            <person name="Kawai M."/>
            <person name="Futagami T."/>
            <person name="Toyoda A."/>
            <person name="Takaki Y."/>
            <person name="Nishi S."/>
            <person name="Hori S."/>
            <person name="Arai W."/>
            <person name="Tsubouchi T."/>
            <person name="Morono Y."/>
            <person name="Uchiyama I."/>
            <person name="Ito T."/>
            <person name="Fujiyama A."/>
            <person name="Inagaki F."/>
            <person name="Takami H."/>
        </authorList>
    </citation>
    <scope>NUCLEOTIDE SEQUENCE</scope>
    <source>
        <strain evidence="1">Expedition CK06-06</strain>
    </source>
</reference>
<organism evidence="1">
    <name type="scientific">marine sediment metagenome</name>
    <dbReference type="NCBI Taxonomy" id="412755"/>
    <lineage>
        <taxon>unclassified sequences</taxon>
        <taxon>metagenomes</taxon>
        <taxon>ecological metagenomes</taxon>
    </lineage>
</organism>
<protein>
    <submittedName>
        <fullName evidence="1">Uncharacterized protein</fullName>
    </submittedName>
</protein>
<proteinExistence type="predicted"/>
<gene>
    <name evidence="1" type="ORF">S01H4_53590</name>
</gene>
<evidence type="ECO:0000313" key="1">
    <source>
        <dbReference type="EMBL" id="GAH18440.1"/>
    </source>
</evidence>
<accession>X1EDN0</accession>
<comment type="caution">
    <text evidence="1">The sequence shown here is derived from an EMBL/GenBank/DDBJ whole genome shotgun (WGS) entry which is preliminary data.</text>
</comment>
<dbReference type="AlphaFoldDB" id="X1EDN0"/>